<dbReference type="AlphaFoldDB" id="A0A916WGS7"/>
<evidence type="ECO:0008006" key="5">
    <source>
        <dbReference type="Google" id="ProtNLM"/>
    </source>
</evidence>
<sequence>MVASSALEFAAPSKLGLCPDRVQRLLDVLQSEIDRGRLPGAVVLVARRGKVALFESLGQLDPATGTVMPRDAIFRIYSMTKPVVSVAVMMLMEQGKLLLSDSVANYLPEFANQKVAVERDGQVTLEDVVRPATVQDLLRHTAGLTYEFLGSAAVQRQYAEINMGSRERSNAEFSRTLAALPLMHQPGSVWEYSRATDVLGRLVEAVSGQALGDYLQQHIFAPLGMFETGFAVDAADQHRIAEPFAHDPDGGVPLRVLDPRRTVAMQSGGGGLMSTAMDYARFLQFMRNRGELQGARLLGPHTVDFMTADHLDGLPSTGDLLPPGHGFGLGFAVRTAAGVSPVPGSVGLYYWGGIAGTTFFVDPAQDLYALLMIQAPMQRDFYRPLFRSLVYAALLDQDVFMSHDPGHNHSHEHSHAPEPTDWKHDGVRVIPGGQLDGNVPSTPGMDRKAAINFARVGAQKLWAGTVTIHANAKTGAHHHGHLESVIYVVRGRARMRWGEKLEFTAEAGPGDFIYVPPYVPHQEINASPTELLECVLCRSDGEAVAINLDIAPAEQPEQVLWIDPTHPHGGV</sequence>
<dbReference type="EMBL" id="BMIG01000005">
    <property type="protein sequence ID" value="GGA96293.1"/>
    <property type="molecule type" value="Genomic_DNA"/>
</dbReference>
<dbReference type="CDD" id="cd02210">
    <property type="entry name" value="cupin_BLR2406-like"/>
    <property type="match status" value="1"/>
</dbReference>
<reference evidence="3" key="1">
    <citation type="journal article" date="2014" name="Int. J. Syst. Evol. Microbiol.">
        <title>Complete genome sequence of Corynebacterium casei LMG S-19264T (=DSM 44701T), isolated from a smear-ripened cheese.</title>
        <authorList>
            <consortium name="US DOE Joint Genome Institute (JGI-PGF)"/>
            <person name="Walter F."/>
            <person name="Albersmeier A."/>
            <person name="Kalinowski J."/>
            <person name="Ruckert C."/>
        </authorList>
    </citation>
    <scope>NUCLEOTIDE SEQUENCE</scope>
    <source>
        <strain evidence="3">CGMCC 1.15322</strain>
    </source>
</reference>
<evidence type="ECO:0000259" key="2">
    <source>
        <dbReference type="Pfam" id="PF07883"/>
    </source>
</evidence>
<evidence type="ECO:0000259" key="1">
    <source>
        <dbReference type="Pfam" id="PF00144"/>
    </source>
</evidence>
<dbReference type="Gene3D" id="3.40.710.10">
    <property type="entry name" value="DD-peptidase/beta-lactamase superfamily"/>
    <property type="match status" value="1"/>
</dbReference>
<keyword evidence="4" id="KW-1185">Reference proteome</keyword>
<dbReference type="SUPFAM" id="SSF56601">
    <property type="entry name" value="beta-lactamase/transpeptidase-like"/>
    <property type="match status" value="1"/>
</dbReference>
<proteinExistence type="predicted"/>
<gene>
    <name evidence="3" type="ORF">GCM10011496_16660</name>
</gene>
<dbReference type="PANTHER" id="PTHR43283:SF3">
    <property type="entry name" value="BETA-LACTAMASE FAMILY PROTEIN (AFU_ORTHOLOGUE AFUA_5G07500)"/>
    <property type="match status" value="1"/>
</dbReference>
<evidence type="ECO:0000313" key="4">
    <source>
        <dbReference type="Proteomes" id="UP000620596"/>
    </source>
</evidence>
<reference evidence="3" key="2">
    <citation type="submission" date="2020-09" db="EMBL/GenBank/DDBJ databases">
        <authorList>
            <person name="Sun Q."/>
            <person name="Zhou Y."/>
        </authorList>
    </citation>
    <scope>NUCLEOTIDE SEQUENCE</scope>
    <source>
        <strain evidence="3">CGMCC 1.15322</strain>
    </source>
</reference>
<dbReference type="Gene3D" id="2.60.120.10">
    <property type="entry name" value="Jelly Rolls"/>
    <property type="match status" value="1"/>
</dbReference>
<name>A0A916WGS7_9BURK</name>
<dbReference type="InterPro" id="IPR050789">
    <property type="entry name" value="Diverse_Enzym_Activities"/>
</dbReference>
<feature type="domain" description="Cupin type-2" evidence="2">
    <location>
        <begin position="465"/>
        <end position="532"/>
    </location>
</feature>
<dbReference type="InterPro" id="IPR012338">
    <property type="entry name" value="Beta-lactam/transpept-like"/>
</dbReference>
<evidence type="ECO:0000313" key="3">
    <source>
        <dbReference type="EMBL" id="GGA96293.1"/>
    </source>
</evidence>
<dbReference type="Proteomes" id="UP000620596">
    <property type="component" value="Unassembled WGS sequence"/>
</dbReference>
<dbReference type="PANTHER" id="PTHR43283">
    <property type="entry name" value="BETA-LACTAMASE-RELATED"/>
    <property type="match status" value="1"/>
</dbReference>
<dbReference type="InterPro" id="IPR011051">
    <property type="entry name" value="RmlC_Cupin_sf"/>
</dbReference>
<dbReference type="InterPro" id="IPR014710">
    <property type="entry name" value="RmlC-like_jellyroll"/>
</dbReference>
<dbReference type="Pfam" id="PF07883">
    <property type="entry name" value="Cupin_2"/>
    <property type="match status" value="1"/>
</dbReference>
<dbReference type="InterPro" id="IPR013096">
    <property type="entry name" value="Cupin_2"/>
</dbReference>
<dbReference type="SUPFAM" id="SSF51182">
    <property type="entry name" value="RmlC-like cupins"/>
    <property type="match status" value="1"/>
</dbReference>
<protein>
    <recommendedName>
        <fullName evidence="5">Serine hydrolase</fullName>
    </recommendedName>
</protein>
<comment type="caution">
    <text evidence="3">The sequence shown here is derived from an EMBL/GenBank/DDBJ whole genome shotgun (WGS) entry which is preliminary data.</text>
</comment>
<dbReference type="Pfam" id="PF00144">
    <property type="entry name" value="Beta-lactamase"/>
    <property type="match status" value="1"/>
</dbReference>
<accession>A0A916WGS7</accession>
<feature type="domain" description="Beta-lactamase-related" evidence="1">
    <location>
        <begin position="30"/>
        <end position="375"/>
    </location>
</feature>
<organism evidence="3 4">
    <name type="scientific">Polaromonas eurypsychrophila</name>
    <dbReference type="NCBI Taxonomy" id="1614635"/>
    <lineage>
        <taxon>Bacteria</taxon>
        <taxon>Pseudomonadati</taxon>
        <taxon>Pseudomonadota</taxon>
        <taxon>Betaproteobacteria</taxon>
        <taxon>Burkholderiales</taxon>
        <taxon>Comamonadaceae</taxon>
        <taxon>Polaromonas</taxon>
    </lineage>
</organism>
<dbReference type="InterPro" id="IPR001466">
    <property type="entry name" value="Beta-lactam-related"/>
</dbReference>